<reference evidence="1 2" key="1">
    <citation type="submission" date="2016-12" db="EMBL/GenBank/DDBJ databases">
        <title>Study of bacterial adaptation to deep sea.</title>
        <authorList>
            <person name="Song J."/>
            <person name="Yoshizawa S."/>
            <person name="Kogure K."/>
        </authorList>
    </citation>
    <scope>NUCLEOTIDE SEQUENCE [LARGE SCALE GENOMIC DNA]</scope>
    <source>
        <strain evidence="1 2">SAORIC-165</strain>
    </source>
</reference>
<dbReference type="EMBL" id="MQWA01000001">
    <property type="protein sequence ID" value="PQJ28597.1"/>
    <property type="molecule type" value="Genomic_DNA"/>
</dbReference>
<gene>
    <name evidence="1" type="ORF">BSZ32_08835</name>
</gene>
<organism evidence="1 2">
    <name type="scientific">Rubritalea profundi</name>
    <dbReference type="NCBI Taxonomy" id="1658618"/>
    <lineage>
        <taxon>Bacteria</taxon>
        <taxon>Pseudomonadati</taxon>
        <taxon>Verrucomicrobiota</taxon>
        <taxon>Verrucomicrobiia</taxon>
        <taxon>Verrucomicrobiales</taxon>
        <taxon>Rubritaleaceae</taxon>
        <taxon>Rubritalea</taxon>
    </lineage>
</organism>
<keyword evidence="2" id="KW-1185">Reference proteome</keyword>
<comment type="caution">
    <text evidence="1">The sequence shown here is derived from an EMBL/GenBank/DDBJ whole genome shotgun (WGS) entry which is preliminary data.</text>
</comment>
<name>A0A2S7U249_9BACT</name>
<dbReference type="Proteomes" id="UP000239907">
    <property type="component" value="Unassembled WGS sequence"/>
</dbReference>
<protein>
    <submittedName>
        <fullName evidence="1">Uncharacterized protein</fullName>
    </submittedName>
</protein>
<evidence type="ECO:0000313" key="1">
    <source>
        <dbReference type="EMBL" id="PQJ28597.1"/>
    </source>
</evidence>
<accession>A0A2S7U249</accession>
<evidence type="ECO:0000313" key="2">
    <source>
        <dbReference type="Proteomes" id="UP000239907"/>
    </source>
</evidence>
<dbReference type="AlphaFoldDB" id="A0A2S7U249"/>
<sequence length="79" mass="9073">MSYLSHLRLERCSEKEFREGLVLTAYPFGDHQCFLDRSIEALDHVRNTQMRNSAVSDVSNVSWEKVARTVVATIELSTK</sequence>
<proteinExistence type="predicted"/>